<feature type="non-terminal residue" evidence="1">
    <location>
        <position position="1"/>
    </location>
</feature>
<organism evidence="1">
    <name type="scientific">Trepomonas sp. PC1</name>
    <dbReference type="NCBI Taxonomy" id="1076344"/>
    <lineage>
        <taxon>Eukaryota</taxon>
        <taxon>Metamonada</taxon>
        <taxon>Diplomonadida</taxon>
        <taxon>Hexamitidae</taxon>
        <taxon>Hexamitinae</taxon>
        <taxon>Trepomonas</taxon>
    </lineage>
</organism>
<name>A0A146KFM1_9EUKA</name>
<sequence>EQLIMLKGIATFVFKNNQQYPVDVLLKDYQLLNKLLMNTKMNWNQIADEVGVTRNKLYHWYYETHLRRLASTKITQEEKQQMADIIMSSILNREIEDQNFQNKLKQTVFGNKQIHRAEFSMTYNNLMRTKTVKQVMMKMKISLPTKRKQDAEYVQEMKSYSLVTSKMSSLANSALISPNNERLDELFTTNPNTFEHQMFQNALTSKLKQIQDNQIREQQIQVQQVQMNDTKTNSYVPPQSVPVGSRAESPDLFDFGFDQFCSLIPEFDMNEQVGE</sequence>
<reference evidence="1" key="1">
    <citation type="submission" date="2015-07" db="EMBL/GenBank/DDBJ databases">
        <title>Adaptation to a free-living lifestyle via gene acquisitions in the diplomonad Trepomonas sp. PC1.</title>
        <authorList>
            <person name="Xu F."/>
            <person name="Jerlstrom-Hultqvist J."/>
            <person name="Kolisko M."/>
            <person name="Simpson A.G.B."/>
            <person name="Roger A.J."/>
            <person name="Svard S.G."/>
            <person name="Andersson J.O."/>
        </authorList>
    </citation>
    <scope>NUCLEOTIDE SEQUENCE</scope>
    <source>
        <strain evidence="1">PC1</strain>
    </source>
</reference>
<dbReference type="AlphaFoldDB" id="A0A146KFM1"/>
<proteinExistence type="predicted"/>
<dbReference type="EMBL" id="GDID01001026">
    <property type="protein sequence ID" value="JAP95580.1"/>
    <property type="molecule type" value="Transcribed_RNA"/>
</dbReference>
<gene>
    <name evidence="1" type="ORF">TPC1_11380</name>
</gene>
<evidence type="ECO:0000313" key="1">
    <source>
        <dbReference type="EMBL" id="JAP95580.1"/>
    </source>
</evidence>
<protein>
    <submittedName>
        <fullName evidence="1">Uncharacterized protein</fullName>
    </submittedName>
</protein>
<accession>A0A146KFM1</accession>